<proteinExistence type="predicted"/>
<dbReference type="STRING" id="279113.CPter91_3325"/>
<sequence length="230" mass="25078">MGTVENHLIELLPRRERSRLHAVCEMIQLAQGEVLCEPGKAISHVYFPLEASISLLALIDGSPGVEIAMVGREGMLGVQMILGVTLASVHALVQSPGSALRITAAAFRHELARSPALRRGMSHYLYVHMAQMTTSAACLRFHLIGPRLARWLLMSQDRVHSDSFHVTHEFLATMLGVRREGITTAASALQRSGLIAYRRGNLTVLDRQGLEAAACGCYAAEREAYAALLP</sequence>
<protein>
    <submittedName>
        <fullName evidence="5">Cyclic nucleotide-binding domain protein</fullName>
    </submittedName>
</protein>
<evidence type="ECO:0000256" key="2">
    <source>
        <dbReference type="ARBA" id="ARBA00023125"/>
    </source>
</evidence>
<dbReference type="GO" id="GO:0003700">
    <property type="term" value="F:DNA-binding transcription factor activity"/>
    <property type="evidence" value="ECO:0007669"/>
    <property type="project" value="TreeGrafter"/>
</dbReference>
<dbReference type="PANTHER" id="PTHR24567">
    <property type="entry name" value="CRP FAMILY TRANSCRIPTIONAL REGULATORY PROTEIN"/>
    <property type="match status" value="1"/>
</dbReference>
<evidence type="ECO:0000256" key="3">
    <source>
        <dbReference type="ARBA" id="ARBA00023163"/>
    </source>
</evidence>
<dbReference type="SMART" id="SM00100">
    <property type="entry name" value="cNMP"/>
    <property type="match status" value="1"/>
</dbReference>
<evidence type="ECO:0000256" key="1">
    <source>
        <dbReference type="ARBA" id="ARBA00023015"/>
    </source>
</evidence>
<dbReference type="PANTHER" id="PTHR24567:SF74">
    <property type="entry name" value="HTH-TYPE TRANSCRIPTIONAL REGULATOR ARCR"/>
    <property type="match status" value="1"/>
</dbReference>
<dbReference type="SUPFAM" id="SSF51206">
    <property type="entry name" value="cAMP-binding domain-like"/>
    <property type="match status" value="1"/>
</dbReference>
<dbReference type="KEGG" id="cpra:CPter91_3325"/>
<dbReference type="CDD" id="cd00038">
    <property type="entry name" value="CAP_ED"/>
    <property type="match status" value="1"/>
</dbReference>
<dbReference type="Pfam" id="PF00027">
    <property type="entry name" value="cNMP_binding"/>
    <property type="match status" value="1"/>
</dbReference>
<gene>
    <name evidence="5" type="ORF">CPter91_3325</name>
</gene>
<dbReference type="InterPro" id="IPR050397">
    <property type="entry name" value="Env_Response_Regulators"/>
</dbReference>
<dbReference type="AlphaFoldDB" id="A0A127Q7Q6"/>
<evidence type="ECO:0000313" key="6">
    <source>
        <dbReference type="Proteomes" id="UP000074561"/>
    </source>
</evidence>
<name>A0A127Q7Q6_9BURK</name>
<dbReference type="InterPro" id="IPR000595">
    <property type="entry name" value="cNMP-bd_dom"/>
</dbReference>
<dbReference type="InterPro" id="IPR036388">
    <property type="entry name" value="WH-like_DNA-bd_sf"/>
</dbReference>
<keyword evidence="1" id="KW-0805">Transcription regulation</keyword>
<organism evidence="5 6">
    <name type="scientific">Collimonas pratensis</name>
    <dbReference type="NCBI Taxonomy" id="279113"/>
    <lineage>
        <taxon>Bacteria</taxon>
        <taxon>Pseudomonadati</taxon>
        <taxon>Pseudomonadota</taxon>
        <taxon>Betaproteobacteria</taxon>
        <taxon>Burkholderiales</taxon>
        <taxon>Oxalobacteraceae</taxon>
        <taxon>Collimonas</taxon>
    </lineage>
</organism>
<dbReference type="InterPro" id="IPR036390">
    <property type="entry name" value="WH_DNA-bd_sf"/>
</dbReference>
<dbReference type="EMBL" id="CP013234">
    <property type="protein sequence ID" value="AMP05652.1"/>
    <property type="molecule type" value="Genomic_DNA"/>
</dbReference>
<feature type="domain" description="Cyclic nucleotide-binding" evidence="4">
    <location>
        <begin position="8"/>
        <end position="119"/>
    </location>
</feature>
<dbReference type="Proteomes" id="UP000074561">
    <property type="component" value="Chromosome"/>
</dbReference>
<dbReference type="InterPro" id="IPR012318">
    <property type="entry name" value="HTH_CRP"/>
</dbReference>
<dbReference type="Gene3D" id="1.10.10.10">
    <property type="entry name" value="Winged helix-like DNA-binding domain superfamily/Winged helix DNA-binding domain"/>
    <property type="match status" value="1"/>
</dbReference>
<dbReference type="GO" id="GO:0003677">
    <property type="term" value="F:DNA binding"/>
    <property type="evidence" value="ECO:0007669"/>
    <property type="project" value="UniProtKB-KW"/>
</dbReference>
<reference evidence="5 6" key="1">
    <citation type="submission" date="2015-11" db="EMBL/GenBank/DDBJ databases">
        <title>Exploring the genomic traits of fungus-feeding bacterial genus Collimonas.</title>
        <authorList>
            <person name="Song C."/>
            <person name="Schmidt R."/>
            <person name="de Jager V."/>
            <person name="Krzyzanowska D."/>
            <person name="Jongedijk E."/>
            <person name="Cankar K."/>
            <person name="Beekwilder J."/>
            <person name="van Veen A."/>
            <person name="de Boer W."/>
            <person name="van Veen J.A."/>
            <person name="Garbeva P."/>
        </authorList>
    </citation>
    <scope>NUCLEOTIDE SEQUENCE [LARGE SCALE GENOMIC DNA]</scope>
    <source>
        <strain evidence="5 6">Ter91</strain>
    </source>
</reference>
<dbReference type="PATRIC" id="fig|279113.9.peg.3283"/>
<keyword evidence="2" id="KW-0238">DNA-binding</keyword>
<accession>A0A127Q7Q6</accession>
<dbReference type="InterPro" id="IPR018490">
    <property type="entry name" value="cNMP-bd_dom_sf"/>
</dbReference>
<dbReference type="Gene3D" id="2.60.120.10">
    <property type="entry name" value="Jelly Rolls"/>
    <property type="match status" value="1"/>
</dbReference>
<evidence type="ECO:0000259" key="4">
    <source>
        <dbReference type="PROSITE" id="PS50042"/>
    </source>
</evidence>
<evidence type="ECO:0000313" key="5">
    <source>
        <dbReference type="EMBL" id="AMP05652.1"/>
    </source>
</evidence>
<dbReference type="GO" id="GO:0005829">
    <property type="term" value="C:cytosol"/>
    <property type="evidence" value="ECO:0007669"/>
    <property type="project" value="TreeGrafter"/>
</dbReference>
<dbReference type="InterPro" id="IPR014710">
    <property type="entry name" value="RmlC-like_jellyroll"/>
</dbReference>
<dbReference type="SUPFAM" id="SSF46785">
    <property type="entry name" value="Winged helix' DNA-binding domain"/>
    <property type="match status" value="1"/>
</dbReference>
<dbReference type="Pfam" id="PF13545">
    <property type="entry name" value="HTH_Crp_2"/>
    <property type="match status" value="1"/>
</dbReference>
<dbReference type="PROSITE" id="PS50042">
    <property type="entry name" value="CNMP_BINDING_3"/>
    <property type="match status" value="1"/>
</dbReference>
<keyword evidence="3" id="KW-0804">Transcription</keyword>